<keyword evidence="6 13" id="KW-1133">Transmembrane helix</keyword>
<proteinExistence type="inferred from homology"/>
<dbReference type="InterPro" id="IPR050059">
    <property type="entry name" value="ATP_synthase_B_chain"/>
</dbReference>
<comment type="caution">
    <text evidence="14">The sequence shown here is derived from an EMBL/GenBank/DDBJ whole genome shotgun (WGS) entry which is preliminary data.</text>
</comment>
<evidence type="ECO:0000256" key="5">
    <source>
        <dbReference type="ARBA" id="ARBA00022781"/>
    </source>
</evidence>
<name>A0ABW0T2U7_9GAMM</name>
<comment type="subcellular location">
    <subcellularLocation>
        <location evidence="13">Cell membrane</location>
        <topology evidence="13">Single-pass membrane protein</topology>
    </subcellularLocation>
    <subcellularLocation>
        <location evidence="12">Endomembrane system</location>
        <topology evidence="12">Single-pass membrane protein</topology>
    </subcellularLocation>
</comment>
<dbReference type="PANTHER" id="PTHR33445:SF2">
    <property type="entry name" value="ATP SYNTHASE SUBUNIT B', CHLOROPLASTIC"/>
    <property type="match status" value="1"/>
</dbReference>
<comment type="subunit">
    <text evidence="13">F-type ATPases have 2 components, F(1) - the catalytic core - and F(0) - the membrane proton channel. F(1) has five subunits: alpha(3), beta(3), gamma(1), delta(1), epsilon(1). F(0) has three main subunits: a(1), b(2) and c(10-14). The alpha and beta chains form an alternating ring which encloses part of the gamma chain. F(1) is attached to F(0) by a central stalk formed by the gamma and epsilon chains, while a peripheral stalk is formed by the delta and b chains.</text>
</comment>
<evidence type="ECO:0000256" key="10">
    <source>
        <dbReference type="ARBA" id="ARBA00025198"/>
    </source>
</evidence>
<evidence type="ECO:0000256" key="6">
    <source>
        <dbReference type="ARBA" id="ARBA00022989"/>
    </source>
</evidence>
<dbReference type="InterPro" id="IPR017707">
    <property type="entry name" value="Alt_ATP_synth_F0_bsu"/>
</dbReference>
<evidence type="ECO:0000256" key="7">
    <source>
        <dbReference type="ARBA" id="ARBA00023065"/>
    </source>
</evidence>
<organism evidence="14 15">
    <name type="scientific">Rhodanobacter terrae</name>
    <dbReference type="NCBI Taxonomy" id="418647"/>
    <lineage>
        <taxon>Bacteria</taxon>
        <taxon>Pseudomonadati</taxon>
        <taxon>Pseudomonadota</taxon>
        <taxon>Gammaproteobacteria</taxon>
        <taxon>Lysobacterales</taxon>
        <taxon>Rhodanobacteraceae</taxon>
        <taxon>Rhodanobacter</taxon>
    </lineage>
</organism>
<reference evidence="15" key="1">
    <citation type="journal article" date="2019" name="Int. J. Syst. Evol. Microbiol.">
        <title>The Global Catalogue of Microorganisms (GCM) 10K type strain sequencing project: providing services to taxonomists for standard genome sequencing and annotation.</title>
        <authorList>
            <consortium name="The Broad Institute Genomics Platform"/>
            <consortium name="The Broad Institute Genome Sequencing Center for Infectious Disease"/>
            <person name="Wu L."/>
            <person name="Ma J."/>
        </authorList>
    </citation>
    <scope>NUCLEOTIDE SEQUENCE [LARGE SCALE GENOMIC DNA]</scope>
    <source>
        <strain evidence="15">CGMCC 1.13587</strain>
    </source>
</reference>
<evidence type="ECO:0000313" key="15">
    <source>
        <dbReference type="Proteomes" id="UP001596111"/>
    </source>
</evidence>
<keyword evidence="13" id="KW-1003">Cell membrane</keyword>
<evidence type="ECO:0000256" key="13">
    <source>
        <dbReference type="HAMAP-Rule" id="MF_01398"/>
    </source>
</evidence>
<keyword evidence="7 13" id="KW-0406">Ion transport</keyword>
<keyword evidence="15" id="KW-1185">Reference proteome</keyword>
<evidence type="ECO:0000256" key="1">
    <source>
        <dbReference type="ARBA" id="ARBA00005513"/>
    </source>
</evidence>
<dbReference type="NCBIfam" id="TIGR03321">
    <property type="entry name" value="alt_F1F0_F0_B"/>
    <property type="match status" value="1"/>
</dbReference>
<dbReference type="Pfam" id="PF00430">
    <property type="entry name" value="ATP-synt_B"/>
    <property type="match status" value="1"/>
</dbReference>
<evidence type="ECO:0000313" key="14">
    <source>
        <dbReference type="EMBL" id="MFC5582740.1"/>
    </source>
</evidence>
<accession>A0ABW0T2U7</accession>
<dbReference type="PANTHER" id="PTHR33445">
    <property type="entry name" value="ATP SYNTHASE SUBUNIT B', CHLOROPLASTIC"/>
    <property type="match status" value="1"/>
</dbReference>
<dbReference type="EMBL" id="JBHSNG010000023">
    <property type="protein sequence ID" value="MFC5582740.1"/>
    <property type="molecule type" value="Genomic_DNA"/>
</dbReference>
<evidence type="ECO:0000256" key="8">
    <source>
        <dbReference type="ARBA" id="ARBA00023136"/>
    </source>
</evidence>
<evidence type="ECO:0000256" key="2">
    <source>
        <dbReference type="ARBA" id="ARBA00022448"/>
    </source>
</evidence>
<evidence type="ECO:0000256" key="3">
    <source>
        <dbReference type="ARBA" id="ARBA00022547"/>
    </source>
</evidence>
<comment type="function">
    <text evidence="11">Component of the F(0) channel, it forms part of the peripheral stalk, linking F(1) to F(0). The b'-subunit is a diverged and duplicated form of b found in plants and photosynthetic bacteria.</text>
</comment>
<keyword evidence="3 13" id="KW-0138">CF(0)</keyword>
<protein>
    <recommendedName>
        <fullName evidence="13">ATP synthase subunit b</fullName>
    </recommendedName>
    <alternativeName>
        <fullName evidence="13">ATP synthase F(0) sector subunit b</fullName>
    </alternativeName>
    <alternativeName>
        <fullName evidence="13">ATPase subunit I</fullName>
    </alternativeName>
    <alternativeName>
        <fullName evidence="13">F-type ATPase subunit b</fullName>
        <shortName evidence="13">F-ATPase subunit b</shortName>
    </alternativeName>
</protein>
<keyword evidence="8 13" id="KW-0472">Membrane</keyword>
<sequence>MLIDWFTVAAQVLNFLILVWLMKRFLYKPVLDAIDAREQRIARELADAAAKQVEASTQRDAFRQRNEAFDQQRTALLAQATREAATERQRLLDQARATADALLASRQQKLRSEADHLNRAIRQQIRQEVFAIARKTLAELASASLEASATEEFIRRLGLLGADEHDRLGRALAGAGEAVRVRSAFGLPAAQRLAIQQALHQLFASDLPLHFETADEVIGGIELSVNGQRVAWSIDDYLGALEDDASRLLRENGQTPASASAPGAPAP</sequence>
<evidence type="ECO:0000256" key="11">
    <source>
        <dbReference type="ARBA" id="ARBA00025614"/>
    </source>
</evidence>
<dbReference type="Proteomes" id="UP001596111">
    <property type="component" value="Unassembled WGS sequence"/>
</dbReference>
<gene>
    <name evidence="13" type="primary">atpF</name>
    <name evidence="14" type="ORF">ACFPPB_16590</name>
</gene>
<keyword evidence="2 13" id="KW-0813">Transport</keyword>
<keyword evidence="5 13" id="KW-0375">Hydrogen ion transport</keyword>
<dbReference type="CDD" id="cd06503">
    <property type="entry name" value="ATP-synt_Fo_b"/>
    <property type="match status" value="1"/>
</dbReference>
<dbReference type="RefSeq" id="WP_377329112.1">
    <property type="nucleotide sequence ID" value="NZ_JBHSNG010000023.1"/>
</dbReference>
<comment type="function">
    <text evidence="10 13">F(1)F(0) ATP synthase produces ATP from ADP in the presence of a proton or sodium gradient. F-type ATPases consist of two structural domains, F(1) containing the extramembraneous catalytic core and F(0) containing the membrane proton channel, linked together by a central stalk and a peripheral stalk. During catalysis, ATP synthesis in the catalytic domain of F(1) is coupled via a rotary mechanism of the central stalk subunits to proton translocation.</text>
</comment>
<feature type="transmembrane region" description="Helical" evidence="13">
    <location>
        <begin position="6"/>
        <end position="22"/>
    </location>
</feature>
<comment type="similarity">
    <text evidence="1 13">Belongs to the ATPase B chain family.</text>
</comment>
<evidence type="ECO:0000256" key="12">
    <source>
        <dbReference type="ARBA" id="ARBA00037847"/>
    </source>
</evidence>
<evidence type="ECO:0000256" key="4">
    <source>
        <dbReference type="ARBA" id="ARBA00022692"/>
    </source>
</evidence>
<keyword evidence="4 13" id="KW-0812">Transmembrane</keyword>
<dbReference type="InterPro" id="IPR002146">
    <property type="entry name" value="ATP_synth_b/b'su_bac/chlpt"/>
</dbReference>
<dbReference type="HAMAP" id="MF_01398">
    <property type="entry name" value="ATP_synth_b_bprime"/>
    <property type="match status" value="1"/>
</dbReference>
<evidence type="ECO:0000256" key="9">
    <source>
        <dbReference type="ARBA" id="ARBA00023310"/>
    </source>
</evidence>
<keyword evidence="9 13" id="KW-0066">ATP synthesis</keyword>